<comment type="caution">
    <text evidence="2">The sequence shown here is derived from an EMBL/GenBank/DDBJ whole genome shotgun (WGS) entry which is preliminary data.</text>
</comment>
<evidence type="ECO:0000256" key="1">
    <source>
        <dbReference type="SAM" id="SignalP"/>
    </source>
</evidence>
<dbReference type="PANTHER" id="PTHR34454:SF2">
    <property type="entry name" value="PROTEIN TUNICAMYCIN INDUCED 1"/>
    <property type="match status" value="1"/>
</dbReference>
<protein>
    <submittedName>
        <fullName evidence="2">Uncharacterized protein</fullName>
    </submittedName>
</protein>
<organism evidence="2 3">
    <name type="scientific">Protea cynaroides</name>
    <dbReference type="NCBI Taxonomy" id="273540"/>
    <lineage>
        <taxon>Eukaryota</taxon>
        <taxon>Viridiplantae</taxon>
        <taxon>Streptophyta</taxon>
        <taxon>Embryophyta</taxon>
        <taxon>Tracheophyta</taxon>
        <taxon>Spermatophyta</taxon>
        <taxon>Magnoliopsida</taxon>
        <taxon>Proteales</taxon>
        <taxon>Proteaceae</taxon>
        <taxon>Protea</taxon>
    </lineage>
</organism>
<feature type="signal peptide" evidence="1">
    <location>
        <begin position="1"/>
        <end position="25"/>
    </location>
</feature>
<evidence type="ECO:0000313" key="3">
    <source>
        <dbReference type="Proteomes" id="UP001141806"/>
    </source>
</evidence>
<dbReference type="OrthoDB" id="1741639at2759"/>
<name>A0A9Q0QNZ2_9MAGN</name>
<keyword evidence="1" id="KW-0732">Signal</keyword>
<dbReference type="PANTHER" id="PTHR34454">
    <property type="entry name" value="TUNICAMYCIN INDUCED PROTEIN"/>
    <property type="match status" value="1"/>
</dbReference>
<dbReference type="InterPro" id="IPR053283">
    <property type="entry name" value="TUNICAMYCIN_INDUCED_1"/>
</dbReference>
<dbReference type="EMBL" id="JAMYWD010000007">
    <property type="protein sequence ID" value="KAJ4966555.1"/>
    <property type="molecule type" value="Genomic_DNA"/>
</dbReference>
<sequence length="221" mass="24830">MAVRSWYRGETAFLTVLLTLGSTDALGSAENPKAISVLRDATVKAIELQANDFKISDFDLNDALVGHSVPYEFRIEIDKKVLPFKLLEGINRWEYVDLPIFRTEDPSMSGHVSPVLAPFQLAWPIEVWIQDAKDLRLSLQVVLADGAVVMVKGTNQISHHHIPTKPVLFCFPRILLPELLPLLYSNPILLPVRSLLEPPLSSPFLPPLKTIRIELEYDAEN</sequence>
<dbReference type="AlphaFoldDB" id="A0A9Q0QNZ2"/>
<evidence type="ECO:0000313" key="2">
    <source>
        <dbReference type="EMBL" id="KAJ4966555.1"/>
    </source>
</evidence>
<reference evidence="2" key="1">
    <citation type="journal article" date="2023" name="Plant J.">
        <title>The genome of the king protea, Protea cynaroides.</title>
        <authorList>
            <person name="Chang J."/>
            <person name="Duong T.A."/>
            <person name="Schoeman C."/>
            <person name="Ma X."/>
            <person name="Roodt D."/>
            <person name="Barker N."/>
            <person name="Li Z."/>
            <person name="Van de Peer Y."/>
            <person name="Mizrachi E."/>
        </authorList>
    </citation>
    <scope>NUCLEOTIDE SEQUENCE</scope>
    <source>
        <tissue evidence="2">Young leaves</tissue>
    </source>
</reference>
<feature type="chain" id="PRO_5040174707" evidence="1">
    <location>
        <begin position="26"/>
        <end position="221"/>
    </location>
</feature>
<accession>A0A9Q0QNZ2</accession>
<keyword evidence="3" id="KW-1185">Reference proteome</keyword>
<gene>
    <name evidence="2" type="ORF">NE237_018404</name>
</gene>
<dbReference type="Proteomes" id="UP001141806">
    <property type="component" value="Unassembled WGS sequence"/>
</dbReference>
<proteinExistence type="predicted"/>